<feature type="non-terminal residue" evidence="2">
    <location>
        <position position="181"/>
    </location>
</feature>
<reference evidence="2 3" key="1">
    <citation type="journal article" date="2015" name="Genome Biol. Evol.">
        <title>Comparative Genomics of a Bacterivorous Green Alga Reveals Evolutionary Causalities and Consequences of Phago-Mixotrophic Mode of Nutrition.</title>
        <authorList>
            <person name="Burns J.A."/>
            <person name="Paasch A."/>
            <person name="Narechania A."/>
            <person name="Kim E."/>
        </authorList>
    </citation>
    <scope>NUCLEOTIDE SEQUENCE [LARGE SCALE GENOMIC DNA]</scope>
    <source>
        <strain evidence="2 3">PLY_AMNH</strain>
    </source>
</reference>
<dbReference type="EMBL" id="LGRX02011417">
    <property type="protein sequence ID" value="KAK3268990.1"/>
    <property type="molecule type" value="Genomic_DNA"/>
</dbReference>
<feature type="region of interest" description="Disordered" evidence="1">
    <location>
        <begin position="116"/>
        <end position="135"/>
    </location>
</feature>
<gene>
    <name evidence="2" type="ORF">CYMTET_22537</name>
</gene>
<dbReference type="PANTHER" id="PTHR12873:SF0">
    <property type="entry name" value="TWINKLE MTDNA HELICASE"/>
    <property type="match status" value="1"/>
</dbReference>
<comment type="caution">
    <text evidence="2">The sequence shown here is derived from an EMBL/GenBank/DDBJ whole genome shotgun (WGS) entry which is preliminary data.</text>
</comment>
<evidence type="ECO:0000313" key="3">
    <source>
        <dbReference type="Proteomes" id="UP001190700"/>
    </source>
</evidence>
<dbReference type="GO" id="GO:0043139">
    <property type="term" value="F:5'-3' DNA helicase activity"/>
    <property type="evidence" value="ECO:0007669"/>
    <property type="project" value="InterPro"/>
</dbReference>
<organism evidence="2 3">
    <name type="scientific">Cymbomonas tetramitiformis</name>
    <dbReference type="NCBI Taxonomy" id="36881"/>
    <lineage>
        <taxon>Eukaryota</taxon>
        <taxon>Viridiplantae</taxon>
        <taxon>Chlorophyta</taxon>
        <taxon>Pyramimonadophyceae</taxon>
        <taxon>Pyramimonadales</taxon>
        <taxon>Pyramimonadaceae</taxon>
        <taxon>Cymbomonas</taxon>
    </lineage>
</organism>
<evidence type="ECO:0000256" key="1">
    <source>
        <dbReference type="SAM" id="MobiDB-lite"/>
    </source>
</evidence>
<evidence type="ECO:0000313" key="2">
    <source>
        <dbReference type="EMBL" id="KAK3268990.1"/>
    </source>
</evidence>
<dbReference type="Proteomes" id="UP001190700">
    <property type="component" value="Unassembled WGS sequence"/>
</dbReference>
<dbReference type="PANTHER" id="PTHR12873">
    <property type="entry name" value="T7-LIKE MITOCHONDRIAL DNA HELICASE"/>
    <property type="match status" value="1"/>
</dbReference>
<proteinExistence type="predicted"/>
<dbReference type="GO" id="GO:0003697">
    <property type="term" value="F:single-stranded DNA binding"/>
    <property type="evidence" value="ECO:0007669"/>
    <property type="project" value="InterPro"/>
</dbReference>
<keyword evidence="3" id="KW-1185">Reference proteome</keyword>
<protein>
    <submittedName>
        <fullName evidence="2">Uncharacterized protein</fullName>
    </submittedName>
</protein>
<feature type="region of interest" description="Disordered" evidence="1">
    <location>
        <begin position="1"/>
        <end position="26"/>
    </location>
</feature>
<name>A0AAE0G006_9CHLO</name>
<dbReference type="InterPro" id="IPR027032">
    <property type="entry name" value="Twinkle-like"/>
</dbReference>
<sequence length="181" mass="20005">MCCSLKKSTNEESPTHGSSPQIAKPTPIREALGQQGIVLPRYVEGQYRIRCPQCEGGQNHEQSLAVAIKEGGKSAMWICHRGSCQWNGSEFFEAKSGGKAGGKGHGNSNSKVQYATEKGRRIAPTKPKPSFEPPGEKVLDFFAKRCISRETVERNGVQQESFYSSAHKRDMVAVAFPYRRE</sequence>
<dbReference type="AlphaFoldDB" id="A0AAE0G006"/>
<accession>A0AAE0G006</accession>